<dbReference type="eggNOG" id="ENOG502SPPE">
    <property type="taxonomic scope" value="Eukaryota"/>
</dbReference>
<feature type="compositionally biased region" description="Polar residues" evidence="1">
    <location>
        <begin position="252"/>
        <end position="264"/>
    </location>
</feature>
<organism evidence="2 3">
    <name type="scientific">Marssonina brunnea f. sp. multigermtubi (strain MB_m1)</name>
    <name type="common">Marssonina leaf spot fungus</name>
    <dbReference type="NCBI Taxonomy" id="1072389"/>
    <lineage>
        <taxon>Eukaryota</taxon>
        <taxon>Fungi</taxon>
        <taxon>Dikarya</taxon>
        <taxon>Ascomycota</taxon>
        <taxon>Pezizomycotina</taxon>
        <taxon>Leotiomycetes</taxon>
        <taxon>Helotiales</taxon>
        <taxon>Drepanopezizaceae</taxon>
        <taxon>Drepanopeziza</taxon>
    </lineage>
</organism>
<dbReference type="RefSeq" id="XP_007293440.1">
    <property type="nucleotide sequence ID" value="XM_007293378.1"/>
</dbReference>
<dbReference type="KEGG" id="mbe:MBM_05551"/>
<protein>
    <submittedName>
        <fullName evidence="2">Mucin</fullName>
    </submittedName>
</protein>
<dbReference type="Proteomes" id="UP000006753">
    <property type="component" value="Unassembled WGS sequence"/>
</dbReference>
<feature type="compositionally biased region" description="Basic and acidic residues" evidence="1">
    <location>
        <begin position="544"/>
        <end position="557"/>
    </location>
</feature>
<reference evidence="2 3" key="1">
    <citation type="journal article" date="2012" name="BMC Genomics">
        <title>Sequencing the genome of Marssonina brunnea reveals fungus-poplar co-evolution.</title>
        <authorList>
            <person name="Zhu S."/>
            <person name="Cao Y.-Z."/>
            <person name="Jiang C."/>
            <person name="Tan B.-Y."/>
            <person name="Wang Z."/>
            <person name="Feng S."/>
            <person name="Zhang L."/>
            <person name="Su X.-H."/>
            <person name="Brejova B."/>
            <person name="Vinar T."/>
            <person name="Xu M."/>
            <person name="Wang M.-X."/>
            <person name="Zhang S.-G."/>
            <person name="Huang M.-R."/>
            <person name="Wu R."/>
            <person name="Zhou Y."/>
        </authorList>
    </citation>
    <scope>NUCLEOTIDE SEQUENCE [LARGE SCALE GENOMIC DNA]</scope>
    <source>
        <strain evidence="2 3">MB_m1</strain>
    </source>
</reference>
<feature type="region of interest" description="Disordered" evidence="1">
    <location>
        <begin position="324"/>
        <end position="350"/>
    </location>
</feature>
<keyword evidence="3" id="KW-1185">Reference proteome</keyword>
<feature type="region of interest" description="Disordered" evidence="1">
    <location>
        <begin position="544"/>
        <end position="566"/>
    </location>
</feature>
<feature type="region of interest" description="Disordered" evidence="1">
    <location>
        <begin position="196"/>
        <end position="264"/>
    </location>
</feature>
<evidence type="ECO:0000256" key="1">
    <source>
        <dbReference type="SAM" id="MobiDB-lite"/>
    </source>
</evidence>
<feature type="compositionally biased region" description="Polar residues" evidence="1">
    <location>
        <begin position="225"/>
        <end position="244"/>
    </location>
</feature>
<evidence type="ECO:0000313" key="3">
    <source>
        <dbReference type="Proteomes" id="UP000006753"/>
    </source>
</evidence>
<dbReference type="EMBL" id="JH921439">
    <property type="protein sequence ID" value="EKD16257.1"/>
    <property type="molecule type" value="Genomic_DNA"/>
</dbReference>
<dbReference type="HOGENOM" id="CLU_008913_0_1_1"/>
<name>K1WUY8_MARBU</name>
<accession>K1WUY8</accession>
<gene>
    <name evidence="2" type="ORF">MBM_05551</name>
</gene>
<dbReference type="OMA" id="RKKLRMY"/>
<feature type="region of interest" description="Disordered" evidence="1">
    <location>
        <begin position="446"/>
        <end position="479"/>
    </location>
</feature>
<evidence type="ECO:0000313" key="2">
    <source>
        <dbReference type="EMBL" id="EKD16257.1"/>
    </source>
</evidence>
<proteinExistence type="predicted"/>
<sequence>MAPLPHAGRIAGTNRRFLERPTIGEHSPILPPLYTSTFASNCPSDFDYDLDLDLDSDYTTSPQSIRALYAQSFHDRSASSYSRPARRMRKNMKEMTGFGTTDEEFEALPSAVRKKYFSTLERLSYAQDSRLRAAHELPIQSHRKSSLADRRGVNVNLIEPGRLATHRQHMNSRRQSTASLEESWFLNFPNSIKNKHSLSRKKQTSLASRSRDSLTLTDDDEETLNRVTRQGRNFSPMSGLSLSDTARESTDSLRPNTQGKSTSNMASQMYESFRWMDEEQDLDLKLALDDYHANLDGVVLPTTSSIRRPSFRRQLSVSKIPFGRNSISTLPESEPSPTHGRHRSRTMSLGEPKQEISNLSIVAIDPSTTHYQDPEARLKLRVYLASPKNFDEAIEFGFPSMDGLTDNAEKMNKPPVCKSVDAGREEKSFSIERDQSFYNDDTVSSFEDDISMADPDSPLTPRGELGFRPQNRTLTTSASSRCMTLPDFTNPASSRPVLLKQAEPFTHNNNAGSREMTLRMTLTRPDLRADETAIYGWQQCKSRIPEEPSRSLDEKSSLKSSLGGYADGWGSAEKETGVVKRFWKKVKSTQRKAT</sequence>
<dbReference type="AlphaFoldDB" id="K1WUY8"/>
<dbReference type="InParanoid" id="K1WUY8"/>
<dbReference type="OrthoDB" id="5380370at2759"/>
<feature type="compositionally biased region" description="Polar residues" evidence="1">
    <location>
        <begin position="470"/>
        <end position="479"/>
    </location>
</feature>
<dbReference type="GeneID" id="18761486"/>